<proteinExistence type="predicted"/>
<evidence type="ECO:0000313" key="3">
    <source>
        <dbReference type="Proteomes" id="UP001162891"/>
    </source>
</evidence>
<dbReference type="Pfam" id="PF13302">
    <property type="entry name" value="Acetyltransf_3"/>
    <property type="match status" value="1"/>
</dbReference>
<dbReference type="SUPFAM" id="SSF55729">
    <property type="entry name" value="Acyl-CoA N-acyltransferases (Nat)"/>
    <property type="match status" value="1"/>
</dbReference>
<dbReference type="InterPro" id="IPR016181">
    <property type="entry name" value="Acyl_CoA_acyltransferase"/>
</dbReference>
<evidence type="ECO:0000259" key="1">
    <source>
        <dbReference type="PROSITE" id="PS51186"/>
    </source>
</evidence>
<dbReference type="Gene3D" id="3.40.630.30">
    <property type="match status" value="1"/>
</dbReference>
<evidence type="ECO:0000313" key="2">
    <source>
        <dbReference type="EMBL" id="BDG05691.1"/>
    </source>
</evidence>
<protein>
    <submittedName>
        <fullName evidence="2">N-acetyltransferase</fullName>
    </submittedName>
</protein>
<dbReference type="PROSITE" id="PS51186">
    <property type="entry name" value="GNAT"/>
    <property type="match status" value="1"/>
</dbReference>
<feature type="domain" description="N-acetyltransferase" evidence="1">
    <location>
        <begin position="11"/>
        <end position="168"/>
    </location>
</feature>
<accession>A0ABN6MXV7</accession>
<dbReference type="EMBL" id="AP025591">
    <property type="protein sequence ID" value="BDG05691.1"/>
    <property type="molecule type" value="Genomic_DNA"/>
</dbReference>
<sequence length="170" mass="18612">MDIPTLTTERLVLRPFRLDDVDAYAAMNADPTVMRYIGEVQDRAAAFRSLCAALGHWHLRGFGPWAIEERATGAFVGRAGLVRFEPWTDVEVAYALVPSAWGKGYAREVVARSLRFAHEVVGARGVVSHILARNAAAIRVAERLGARYAGDADVEGEATAIRIYVYPDPG</sequence>
<dbReference type="InterPro" id="IPR000182">
    <property type="entry name" value="GNAT_dom"/>
</dbReference>
<dbReference type="Proteomes" id="UP001162891">
    <property type="component" value="Chromosome"/>
</dbReference>
<dbReference type="InterPro" id="IPR051531">
    <property type="entry name" value="N-acetyltransferase"/>
</dbReference>
<dbReference type="RefSeq" id="WP_248354742.1">
    <property type="nucleotide sequence ID" value="NZ_AP025591.1"/>
</dbReference>
<reference evidence="3" key="1">
    <citation type="journal article" date="2022" name="Int. J. Syst. Evol. Microbiol.">
        <title>Anaeromyxobacter oryzae sp. nov., Anaeromyxobacter diazotrophicus sp. nov. and Anaeromyxobacter paludicola sp. nov., isolated from paddy soils.</title>
        <authorList>
            <person name="Itoh H."/>
            <person name="Xu Z."/>
            <person name="Mise K."/>
            <person name="Masuda Y."/>
            <person name="Ushijima N."/>
            <person name="Hayakawa C."/>
            <person name="Shiratori Y."/>
            <person name="Senoo K."/>
        </authorList>
    </citation>
    <scope>NUCLEOTIDE SEQUENCE [LARGE SCALE GENOMIC DNA]</scope>
    <source>
        <strain evidence="3">Red232</strain>
    </source>
</reference>
<dbReference type="PANTHER" id="PTHR43792:SF1">
    <property type="entry name" value="N-ACETYLTRANSFERASE DOMAIN-CONTAINING PROTEIN"/>
    <property type="match status" value="1"/>
</dbReference>
<gene>
    <name evidence="2" type="ORF">AMOR_46870</name>
</gene>
<dbReference type="PANTHER" id="PTHR43792">
    <property type="entry name" value="GNAT FAMILY, PUTATIVE (AFU_ORTHOLOGUE AFUA_3G00765)-RELATED-RELATED"/>
    <property type="match status" value="1"/>
</dbReference>
<name>A0ABN6MXV7_9BACT</name>
<organism evidence="2 3">
    <name type="scientific">Anaeromyxobacter oryzae</name>
    <dbReference type="NCBI Taxonomy" id="2918170"/>
    <lineage>
        <taxon>Bacteria</taxon>
        <taxon>Pseudomonadati</taxon>
        <taxon>Myxococcota</taxon>
        <taxon>Myxococcia</taxon>
        <taxon>Myxococcales</taxon>
        <taxon>Cystobacterineae</taxon>
        <taxon>Anaeromyxobacteraceae</taxon>
        <taxon>Anaeromyxobacter</taxon>
    </lineage>
</organism>
<keyword evidence="3" id="KW-1185">Reference proteome</keyword>